<keyword evidence="3" id="KW-1185">Reference proteome</keyword>
<dbReference type="OrthoDB" id="3596146at2759"/>
<dbReference type="EMBL" id="JAPEVB010000001">
    <property type="protein sequence ID" value="KAJ4396352.1"/>
    <property type="molecule type" value="Genomic_DNA"/>
</dbReference>
<evidence type="ECO:0000313" key="3">
    <source>
        <dbReference type="Proteomes" id="UP001140453"/>
    </source>
</evidence>
<dbReference type="Proteomes" id="UP001140453">
    <property type="component" value="Unassembled WGS sequence"/>
</dbReference>
<feature type="region of interest" description="Disordered" evidence="1">
    <location>
        <begin position="140"/>
        <end position="173"/>
    </location>
</feature>
<feature type="compositionally biased region" description="Polar residues" evidence="1">
    <location>
        <begin position="148"/>
        <end position="169"/>
    </location>
</feature>
<gene>
    <name evidence="2" type="ORF">N0V93_000571</name>
</gene>
<evidence type="ECO:0000313" key="2">
    <source>
        <dbReference type="EMBL" id="KAJ4396352.1"/>
    </source>
</evidence>
<reference evidence="2" key="1">
    <citation type="submission" date="2022-10" db="EMBL/GenBank/DDBJ databases">
        <title>Tapping the CABI collections for fungal endophytes: first genome assemblies for Collariella, Neodidymelliopsis, Ascochyta clinopodiicola, Didymella pomorum, Didymosphaeria variabile, Neocosmospora piperis and Neocucurbitaria cava.</title>
        <authorList>
            <person name="Hill R."/>
        </authorList>
    </citation>
    <scope>NUCLEOTIDE SEQUENCE</scope>
    <source>
        <strain evidence="2">IMI 355082</strain>
    </source>
</reference>
<organism evidence="2 3">
    <name type="scientific">Gnomoniopsis smithogilvyi</name>
    <dbReference type="NCBI Taxonomy" id="1191159"/>
    <lineage>
        <taxon>Eukaryota</taxon>
        <taxon>Fungi</taxon>
        <taxon>Dikarya</taxon>
        <taxon>Ascomycota</taxon>
        <taxon>Pezizomycotina</taxon>
        <taxon>Sordariomycetes</taxon>
        <taxon>Sordariomycetidae</taxon>
        <taxon>Diaporthales</taxon>
        <taxon>Gnomoniaceae</taxon>
        <taxon>Gnomoniopsis</taxon>
    </lineage>
</organism>
<accession>A0A9W8Z023</accession>
<proteinExistence type="predicted"/>
<evidence type="ECO:0000256" key="1">
    <source>
        <dbReference type="SAM" id="MobiDB-lite"/>
    </source>
</evidence>
<name>A0A9W8Z023_9PEZI</name>
<comment type="caution">
    <text evidence="2">The sequence shown here is derived from an EMBL/GenBank/DDBJ whole genome shotgun (WGS) entry which is preliminary data.</text>
</comment>
<sequence>MSEASTGRRILTDIEETSLDEVLTAFRSSLNSTSLNRQPSSTAAISAAHTSYQPALAAPSLSKVKSYPIQLLDILVARHFRATQSAPLSLSGTHLPLIYKLVATLIAAPQNKAVVVIDIDAKFDITRVLQCAPCPPSPAADQAPIFTESPSTVSNEGPIQQQKRPASNLRSEDDQICTPDQSLVAIDDLKHVHIYRPARGSPAYIREVLNSAEHFIVYSKHASVAREWWGTIVIGGGSPTALGPGHADVTTGWKGWLRVDRDDVRGFPLGMSAEEALVDRQQRQRAADVSGYAATCAWGNFHFREARDE</sequence>
<protein>
    <submittedName>
        <fullName evidence="2">Uncharacterized protein</fullName>
    </submittedName>
</protein>
<dbReference type="AlphaFoldDB" id="A0A9W8Z023"/>